<keyword evidence="3" id="KW-1185">Reference proteome</keyword>
<proteinExistence type="predicted"/>
<dbReference type="RefSeq" id="WP_136141801.1">
    <property type="nucleotide sequence ID" value="NZ_CP039247.1"/>
</dbReference>
<name>A0A4P7QH93_9CORY</name>
<gene>
    <name evidence="2" type="ORF">CENDO_09580</name>
</gene>
<dbReference type="EMBL" id="CP039247">
    <property type="protein sequence ID" value="QCB29171.1"/>
    <property type="molecule type" value="Genomic_DNA"/>
</dbReference>
<reference evidence="2 3" key="1">
    <citation type="submission" date="2019-04" db="EMBL/GenBank/DDBJ databases">
        <title>Corynebacterium endometrii sp. nov., isolated from the uterus of a cow with endometritis.</title>
        <authorList>
            <person name="Ballas P."/>
            <person name="Ruckert C."/>
            <person name="Wagener K."/>
            <person name="Drillich M."/>
            <person name="Kaempfer P."/>
            <person name="Busse H.-J."/>
            <person name="Ehling-Schulz M."/>
        </authorList>
    </citation>
    <scope>NUCLEOTIDE SEQUENCE [LARGE SCALE GENOMIC DNA]</scope>
    <source>
        <strain evidence="2 3">LMM-1653</strain>
    </source>
</reference>
<organism evidence="2 3">
    <name type="scientific">Corynebacterium endometrii</name>
    <dbReference type="NCBI Taxonomy" id="2488819"/>
    <lineage>
        <taxon>Bacteria</taxon>
        <taxon>Bacillati</taxon>
        <taxon>Actinomycetota</taxon>
        <taxon>Actinomycetes</taxon>
        <taxon>Mycobacteriales</taxon>
        <taxon>Corynebacteriaceae</taxon>
        <taxon>Corynebacterium</taxon>
    </lineage>
</organism>
<evidence type="ECO:0000313" key="2">
    <source>
        <dbReference type="EMBL" id="QCB29171.1"/>
    </source>
</evidence>
<sequence>MTVTKPQQPRRRGRNGRRPQGMPAGRPVSLPSPGTGATFGDPGLMVELGAVRELLALIPAEQRDEARRILQSAARQLRALA</sequence>
<dbReference type="KEGG" id="cee:CENDO_09580"/>
<evidence type="ECO:0000313" key="3">
    <source>
        <dbReference type="Proteomes" id="UP000296352"/>
    </source>
</evidence>
<feature type="region of interest" description="Disordered" evidence="1">
    <location>
        <begin position="1"/>
        <end position="41"/>
    </location>
</feature>
<dbReference type="Proteomes" id="UP000296352">
    <property type="component" value="Chromosome"/>
</dbReference>
<dbReference type="AlphaFoldDB" id="A0A4P7QH93"/>
<protein>
    <submittedName>
        <fullName evidence="2">Uncharacterized protein</fullName>
    </submittedName>
</protein>
<accession>A0A4P7QH93</accession>
<evidence type="ECO:0000256" key="1">
    <source>
        <dbReference type="SAM" id="MobiDB-lite"/>
    </source>
</evidence>
<feature type="compositionally biased region" description="Basic residues" evidence="1">
    <location>
        <begin position="8"/>
        <end position="17"/>
    </location>
</feature>